<keyword evidence="3 7" id="KW-0812">Transmembrane</keyword>
<comment type="subcellular location">
    <subcellularLocation>
        <location evidence="1">Cell membrane</location>
        <topology evidence="1">Multi-pass membrane protein</topology>
    </subcellularLocation>
</comment>
<keyword evidence="4 7" id="KW-1133">Transmembrane helix</keyword>
<keyword evidence="2" id="KW-1003">Cell membrane</keyword>
<dbReference type="RefSeq" id="WP_045106813.1">
    <property type="nucleotide sequence ID" value="NZ_LN681225.1"/>
</dbReference>
<keyword evidence="10" id="KW-1185">Reference proteome</keyword>
<evidence type="ECO:0000259" key="8">
    <source>
        <dbReference type="Pfam" id="PF13515"/>
    </source>
</evidence>
<keyword evidence="5 7" id="KW-0472">Membrane</keyword>
<dbReference type="HOGENOM" id="CLU_831043_0_0_6"/>
<comment type="similarity">
    <text evidence="6">Belongs to the YccS/YhfK family.</text>
</comment>
<feature type="transmembrane region" description="Helical" evidence="7">
    <location>
        <begin position="102"/>
        <end position="122"/>
    </location>
</feature>
<dbReference type="Proteomes" id="UP000032803">
    <property type="component" value="Chromosome I"/>
</dbReference>
<dbReference type="EMBL" id="LN681225">
    <property type="protein sequence ID" value="CEK11670.1"/>
    <property type="molecule type" value="Genomic_DNA"/>
</dbReference>
<dbReference type="KEGG" id="lha:LHA_2670"/>
<accession>A0A0A8US54</accession>
<evidence type="ECO:0000256" key="2">
    <source>
        <dbReference type="ARBA" id="ARBA00022475"/>
    </source>
</evidence>
<feature type="domain" description="Integral membrane bound transporter" evidence="8">
    <location>
        <begin position="16"/>
        <end position="144"/>
    </location>
</feature>
<evidence type="ECO:0000313" key="9">
    <source>
        <dbReference type="EMBL" id="CEK11670.1"/>
    </source>
</evidence>
<dbReference type="GO" id="GO:0005886">
    <property type="term" value="C:plasma membrane"/>
    <property type="evidence" value="ECO:0007669"/>
    <property type="project" value="UniProtKB-SubCell"/>
</dbReference>
<evidence type="ECO:0000256" key="4">
    <source>
        <dbReference type="ARBA" id="ARBA00022989"/>
    </source>
</evidence>
<evidence type="ECO:0000313" key="10">
    <source>
        <dbReference type="Proteomes" id="UP000032803"/>
    </source>
</evidence>
<evidence type="ECO:0000256" key="6">
    <source>
        <dbReference type="ARBA" id="ARBA00043993"/>
    </source>
</evidence>
<sequence length="335" mass="38731">MQIRNTTRMAFQAAIAIAIAELIHRQFNLEHGYWATLTAMALTAQTWGESVKRSIERVLMTVLGGISGTCLYFIIPPNEILIMSILLTFIFLTVYLIQINNLIAVFTLTGFVVFFFALLGDWNFLLLKERIEETALGALIAVLVGFFFFPVRTNVKEIFILYLEKMDKSISSMLDESPQQQLVIKQELLMEFQKIRKQVLSIRYEVLFHRLNMRDFNVFLTQVLFCTQYIANLIEAYRWLWTSLSTEDKKNIKVAIHTTKHNIQTLIKLLSNAKPNEMISAQSLLDILTKAIAMHPKRFSALEDKALGFFNLMYFFARLNTRLQESYTLLLQVGD</sequence>
<feature type="transmembrane region" description="Helical" evidence="7">
    <location>
        <begin position="134"/>
        <end position="151"/>
    </location>
</feature>
<dbReference type="PATRIC" id="fig|449.7.peg.2521"/>
<gene>
    <name evidence="9" type="ORF">LHA_2670</name>
</gene>
<name>A0A0A8US54_LEGHA</name>
<feature type="transmembrane region" description="Helical" evidence="7">
    <location>
        <begin position="81"/>
        <end position="97"/>
    </location>
</feature>
<dbReference type="AlphaFoldDB" id="A0A0A8US54"/>
<evidence type="ECO:0000256" key="7">
    <source>
        <dbReference type="SAM" id="Phobius"/>
    </source>
</evidence>
<evidence type="ECO:0000256" key="3">
    <source>
        <dbReference type="ARBA" id="ARBA00022692"/>
    </source>
</evidence>
<dbReference type="InterPro" id="IPR049453">
    <property type="entry name" value="Memb_transporter_dom"/>
</dbReference>
<dbReference type="PANTHER" id="PTHR30509">
    <property type="entry name" value="P-HYDROXYBENZOIC ACID EFFLUX PUMP SUBUNIT-RELATED"/>
    <property type="match status" value="1"/>
</dbReference>
<feature type="transmembrane region" description="Helical" evidence="7">
    <location>
        <begin position="58"/>
        <end position="75"/>
    </location>
</feature>
<proteinExistence type="inferred from homology"/>
<reference evidence="10" key="1">
    <citation type="submission" date="2014-09" db="EMBL/GenBank/DDBJ databases">
        <authorList>
            <person name="Gomez-Valero L."/>
        </authorList>
    </citation>
    <scope>NUCLEOTIDE SEQUENCE [LARGE SCALE GENOMIC DNA]</scope>
    <source>
        <strain evidence="10">ATCC35250</strain>
    </source>
</reference>
<dbReference type="Pfam" id="PF13515">
    <property type="entry name" value="FUSC_2"/>
    <property type="match status" value="1"/>
</dbReference>
<dbReference type="OrthoDB" id="8670769at2"/>
<evidence type="ECO:0000256" key="5">
    <source>
        <dbReference type="ARBA" id="ARBA00023136"/>
    </source>
</evidence>
<protein>
    <recommendedName>
        <fullName evidence="8">Integral membrane bound transporter domain-containing protein</fullName>
    </recommendedName>
</protein>
<dbReference type="PANTHER" id="PTHR30509:SF9">
    <property type="entry name" value="MULTIDRUG RESISTANCE PROTEIN MDTO"/>
    <property type="match status" value="1"/>
</dbReference>
<organism evidence="9 10">
    <name type="scientific">Legionella hackeliae</name>
    <dbReference type="NCBI Taxonomy" id="449"/>
    <lineage>
        <taxon>Bacteria</taxon>
        <taxon>Pseudomonadati</taxon>
        <taxon>Pseudomonadota</taxon>
        <taxon>Gammaproteobacteria</taxon>
        <taxon>Legionellales</taxon>
        <taxon>Legionellaceae</taxon>
        <taxon>Legionella</taxon>
    </lineage>
</organism>
<evidence type="ECO:0000256" key="1">
    <source>
        <dbReference type="ARBA" id="ARBA00004651"/>
    </source>
</evidence>
<dbReference type="STRING" id="449.LHA_2670"/>